<accession>A0AAV9JF28</accession>
<evidence type="ECO:0000313" key="2">
    <source>
        <dbReference type="EMBL" id="KAK4543640.1"/>
    </source>
</evidence>
<feature type="compositionally biased region" description="Basic residues" evidence="1">
    <location>
        <begin position="665"/>
        <end position="674"/>
    </location>
</feature>
<evidence type="ECO:0000256" key="1">
    <source>
        <dbReference type="SAM" id="MobiDB-lite"/>
    </source>
</evidence>
<comment type="caution">
    <text evidence="2">The sequence shown here is derived from an EMBL/GenBank/DDBJ whole genome shotgun (WGS) entry which is preliminary data.</text>
</comment>
<organism evidence="2 3">
    <name type="scientific">Oleoguttula mirabilis</name>
    <dbReference type="NCBI Taxonomy" id="1507867"/>
    <lineage>
        <taxon>Eukaryota</taxon>
        <taxon>Fungi</taxon>
        <taxon>Dikarya</taxon>
        <taxon>Ascomycota</taxon>
        <taxon>Pezizomycotina</taxon>
        <taxon>Dothideomycetes</taxon>
        <taxon>Dothideomycetidae</taxon>
        <taxon>Mycosphaerellales</taxon>
        <taxon>Teratosphaeriaceae</taxon>
        <taxon>Oleoguttula</taxon>
    </lineage>
</organism>
<keyword evidence="3" id="KW-1185">Reference proteome</keyword>
<protein>
    <submittedName>
        <fullName evidence="2">Uncharacterized protein</fullName>
    </submittedName>
</protein>
<dbReference type="EMBL" id="JAVFHQ010000030">
    <property type="protein sequence ID" value="KAK4543640.1"/>
    <property type="molecule type" value="Genomic_DNA"/>
</dbReference>
<sequence length="783" mass="89251">MHEICPPPEGYDGCELCKNHFRSIEQQEQQNREGKTYRYEQNLSDQEASALIAVLREQNEDDREYVTARLQTHGGLILNRWTKKSKEKRAVMFSTCLPGVFGDWPRPSRQKMLAELAEMQLLDDDTARQAVAELPWLQQRYSTVMFPFAEWLKLEDFIEDCMRLLSLLHARTQYTPAAWALFDTRSSMLQFCAGLLPTVRLFNANSVKLYGEEYGALTAEWNHCLALHGAILGFPRAYCTFVAQASIMDVLRQLVDIIVVDTEPSGNAMWMALVNSAFRGSGCEALWGAYTNQPFTAPQQFDLRTIHQKAKVRLDLVLDEVELMQTVLAYMHHVVRQMKAGIVFDEANGVQADTRYKRLATDLVVHDIRTRMATWRIVVQECEDTAQVFEAYRDRIAPGEPLPREVDIPLCSIGGMLESRRQKLGLVFDRLLPRMRPLTHRITHYQQGGTVRFRENETMDPESQADRVYWSLTRARRALQSNNFAGASRWFDQLEREMLVSTPASLVDKRFYHQLSDLTAMEEIRTMWLWSQHYNTEVSMTDLRTYWAEVFPGHEAPWPKGRKGLAWLEKATVCRERLADLWGVVRDVLRGLEEQAGKREDLIDDWMSCFSFDTQPEYFAEVKQERLECEAEISAAALASSLQSPNVETEQQTEWGNGDTPTLPMRRKQTKAKAARNLEVDPASDGGLQAEATDSEMEPPQQQTPIPVKQDSLAVFHRMYPATGANSTQGAVRWIQFAQAMCDAGFTATAATGSAVNFSNASISHILSLPSVCISWWHNLFGT</sequence>
<name>A0AAV9JF28_9PEZI</name>
<feature type="region of interest" description="Disordered" evidence="1">
    <location>
        <begin position="640"/>
        <end position="706"/>
    </location>
</feature>
<dbReference type="AlphaFoldDB" id="A0AAV9JF28"/>
<dbReference type="Proteomes" id="UP001324427">
    <property type="component" value="Unassembled WGS sequence"/>
</dbReference>
<gene>
    <name evidence="2" type="ORF">LTR36_005285</name>
</gene>
<reference evidence="2 3" key="1">
    <citation type="submission" date="2021-11" db="EMBL/GenBank/DDBJ databases">
        <title>Black yeast isolated from Biological Soil Crust.</title>
        <authorList>
            <person name="Kurbessoian T."/>
        </authorList>
    </citation>
    <scope>NUCLEOTIDE SEQUENCE [LARGE SCALE GENOMIC DNA]</scope>
    <source>
        <strain evidence="2 3">CCFEE 5522</strain>
    </source>
</reference>
<evidence type="ECO:0000313" key="3">
    <source>
        <dbReference type="Proteomes" id="UP001324427"/>
    </source>
</evidence>
<feature type="compositionally biased region" description="Polar residues" evidence="1">
    <location>
        <begin position="643"/>
        <end position="655"/>
    </location>
</feature>
<proteinExistence type="predicted"/>